<feature type="non-terminal residue" evidence="1">
    <location>
        <position position="279"/>
    </location>
</feature>
<dbReference type="Proteomes" id="UP000749559">
    <property type="component" value="Unassembled WGS sequence"/>
</dbReference>
<evidence type="ECO:0000313" key="1">
    <source>
        <dbReference type="EMBL" id="CAH1772465.1"/>
    </source>
</evidence>
<dbReference type="EMBL" id="CAIIXF020000001">
    <property type="protein sequence ID" value="CAH1772465.1"/>
    <property type="molecule type" value="Genomic_DNA"/>
</dbReference>
<comment type="caution">
    <text evidence="1">The sequence shown here is derived from an EMBL/GenBank/DDBJ whole genome shotgun (WGS) entry which is preliminary data.</text>
</comment>
<evidence type="ECO:0000313" key="2">
    <source>
        <dbReference type="Proteomes" id="UP000749559"/>
    </source>
</evidence>
<name>A0A8J1UUP6_OWEFU</name>
<proteinExistence type="predicted"/>
<gene>
    <name evidence="1" type="ORF">OFUS_LOCUS229</name>
</gene>
<organism evidence="1 2">
    <name type="scientific">Owenia fusiformis</name>
    <name type="common">Polychaete worm</name>
    <dbReference type="NCBI Taxonomy" id="6347"/>
    <lineage>
        <taxon>Eukaryota</taxon>
        <taxon>Metazoa</taxon>
        <taxon>Spiralia</taxon>
        <taxon>Lophotrochozoa</taxon>
        <taxon>Annelida</taxon>
        <taxon>Polychaeta</taxon>
        <taxon>Sedentaria</taxon>
        <taxon>Canalipalpata</taxon>
        <taxon>Sabellida</taxon>
        <taxon>Oweniida</taxon>
        <taxon>Oweniidae</taxon>
        <taxon>Owenia</taxon>
    </lineage>
</organism>
<feature type="non-terminal residue" evidence="1">
    <location>
        <position position="1"/>
    </location>
</feature>
<reference evidence="1" key="1">
    <citation type="submission" date="2022-03" db="EMBL/GenBank/DDBJ databases">
        <authorList>
            <person name="Martin C."/>
        </authorList>
    </citation>
    <scope>NUCLEOTIDE SEQUENCE</scope>
</reference>
<dbReference type="OrthoDB" id="10043391at2759"/>
<sequence>QILLVQSVCDMHVNHLLIGVRYKREETKECVISNNFAAFPISCGSSDTTDLYIARDRLGNEQGSFMLDLDKTITLGQPKPFGLKIGVTVGGNGGWNASETEGPPIFTYTFTVQSGDKSKVIPYAINKQVINAEVKSSVELDLAGELLLGVAGFLELCTGDLSLKLTLDTNDDISETDEANNERVIENVTIVDDGSGVCSDSLDISINSFRLLPPLQASFDTDTTINFEFEFNIGAGPSSTVAFPNSFNYKLMLSSFPGLADDSQPWVNDISGSEGTVSD</sequence>
<keyword evidence="2" id="KW-1185">Reference proteome</keyword>
<accession>A0A8J1UUP6</accession>
<dbReference type="AlphaFoldDB" id="A0A8J1UUP6"/>
<protein>
    <submittedName>
        <fullName evidence="1">Uncharacterized protein</fullName>
    </submittedName>
</protein>